<reference evidence="1" key="1">
    <citation type="journal article" date="2020" name="mSystems">
        <title>Genome- and Community-Level Interaction Insights into Carbon Utilization and Element Cycling Functions of Hydrothermarchaeota in Hydrothermal Sediment.</title>
        <authorList>
            <person name="Zhou Z."/>
            <person name="Liu Y."/>
            <person name="Xu W."/>
            <person name="Pan J."/>
            <person name="Luo Z.H."/>
            <person name="Li M."/>
        </authorList>
    </citation>
    <scope>NUCLEOTIDE SEQUENCE [LARGE SCALE GENOMIC DNA]</scope>
    <source>
        <strain evidence="1">SpSt-1235</strain>
    </source>
</reference>
<proteinExistence type="predicted"/>
<dbReference type="AlphaFoldDB" id="A0A7C2MCV5"/>
<protein>
    <submittedName>
        <fullName evidence="1">Uncharacterized protein</fullName>
    </submittedName>
</protein>
<name>A0A7C2MCV5_9FLAO</name>
<organism evidence="1">
    <name type="scientific">Salinimicrobium catena</name>
    <dbReference type="NCBI Taxonomy" id="390640"/>
    <lineage>
        <taxon>Bacteria</taxon>
        <taxon>Pseudomonadati</taxon>
        <taxon>Bacteroidota</taxon>
        <taxon>Flavobacteriia</taxon>
        <taxon>Flavobacteriales</taxon>
        <taxon>Flavobacteriaceae</taxon>
        <taxon>Salinimicrobium</taxon>
    </lineage>
</organism>
<dbReference type="InterPro" id="IPR045607">
    <property type="entry name" value="DUF6452"/>
</dbReference>
<accession>A0A7C2MCV5</accession>
<gene>
    <name evidence="1" type="ORF">ENO10_00500</name>
</gene>
<dbReference type="PROSITE" id="PS51257">
    <property type="entry name" value="PROKAR_LIPOPROTEIN"/>
    <property type="match status" value="1"/>
</dbReference>
<sequence length="161" mass="18276">MNHIQKWLFLAVFILVAQGCQKDDICPEGTETTPLLVIEFYDAEDPSQLKAVQNLLVQADGEEVFLGPETVNKITIPLKTNEGVTEYRFIRNSGRSTENEDRISFSYDPAPEYLNRACGFKVNFENIDANTLPDEDNWIVSEVILQENVENETEAHISITH</sequence>
<dbReference type="Pfam" id="PF20050">
    <property type="entry name" value="DUF6452"/>
    <property type="match status" value="1"/>
</dbReference>
<dbReference type="EMBL" id="DSEE01000035">
    <property type="protein sequence ID" value="HER39682.1"/>
    <property type="molecule type" value="Genomic_DNA"/>
</dbReference>
<comment type="caution">
    <text evidence="1">The sequence shown here is derived from an EMBL/GenBank/DDBJ whole genome shotgun (WGS) entry which is preliminary data.</text>
</comment>
<dbReference type="Proteomes" id="UP000885753">
    <property type="component" value="Unassembled WGS sequence"/>
</dbReference>
<evidence type="ECO:0000313" key="1">
    <source>
        <dbReference type="EMBL" id="HER39682.1"/>
    </source>
</evidence>